<feature type="compositionally biased region" description="Basic and acidic residues" evidence="1">
    <location>
        <begin position="252"/>
        <end position="261"/>
    </location>
</feature>
<accession>A0A316YFL6</accession>
<dbReference type="AlphaFoldDB" id="A0A316YFL6"/>
<feature type="region of interest" description="Disordered" evidence="1">
    <location>
        <begin position="244"/>
        <end position="275"/>
    </location>
</feature>
<gene>
    <name evidence="2" type="ORF">FA10DRAFT_173556</name>
</gene>
<evidence type="ECO:0000256" key="1">
    <source>
        <dbReference type="SAM" id="MobiDB-lite"/>
    </source>
</evidence>
<feature type="region of interest" description="Disordered" evidence="1">
    <location>
        <begin position="281"/>
        <end position="300"/>
    </location>
</feature>
<name>A0A316YFL6_9BASI</name>
<keyword evidence="3" id="KW-1185">Reference proteome</keyword>
<proteinExistence type="predicted"/>
<organism evidence="2 3">
    <name type="scientific">Acaromyces ingoldii</name>
    <dbReference type="NCBI Taxonomy" id="215250"/>
    <lineage>
        <taxon>Eukaryota</taxon>
        <taxon>Fungi</taxon>
        <taxon>Dikarya</taxon>
        <taxon>Basidiomycota</taxon>
        <taxon>Ustilaginomycotina</taxon>
        <taxon>Exobasidiomycetes</taxon>
        <taxon>Exobasidiales</taxon>
        <taxon>Cryptobasidiaceae</taxon>
        <taxon>Acaromyces</taxon>
    </lineage>
</organism>
<dbReference type="RefSeq" id="XP_025374832.1">
    <property type="nucleotide sequence ID" value="XM_025518242.1"/>
</dbReference>
<feature type="compositionally biased region" description="Low complexity" evidence="1">
    <location>
        <begin position="262"/>
        <end position="275"/>
    </location>
</feature>
<evidence type="ECO:0000313" key="3">
    <source>
        <dbReference type="Proteomes" id="UP000245768"/>
    </source>
</evidence>
<protein>
    <submittedName>
        <fullName evidence="2">Uncharacterized protein</fullName>
    </submittedName>
</protein>
<reference evidence="2 3" key="1">
    <citation type="journal article" date="2018" name="Mol. Biol. Evol.">
        <title>Broad Genomic Sampling Reveals a Smut Pathogenic Ancestry of the Fungal Clade Ustilaginomycotina.</title>
        <authorList>
            <person name="Kijpornyongpan T."/>
            <person name="Mondo S.J."/>
            <person name="Barry K."/>
            <person name="Sandor L."/>
            <person name="Lee J."/>
            <person name="Lipzen A."/>
            <person name="Pangilinan J."/>
            <person name="LaButti K."/>
            <person name="Hainaut M."/>
            <person name="Henrissat B."/>
            <person name="Grigoriev I.V."/>
            <person name="Spatafora J.W."/>
            <person name="Aime M.C."/>
        </authorList>
    </citation>
    <scope>NUCLEOTIDE SEQUENCE [LARGE SCALE GENOMIC DNA]</scope>
    <source>
        <strain evidence="2 3">MCA 4198</strain>
    </source>
</reference>
<evidence type="ECO:0000313" key="2">
    <source>
        <dbReference type="EMBL" id="PWN87634.1"/>
    </source>
</evidence>
<feature type="compositionally biased region" description="Basic and acidic residues" evidence="1">
    <location>
        <begin position="283"/>
        <end position="295"/>
    </location>
</feature>
<sequence>MATSSSSSNSEKYEIILRAYKAFRDHMAEKPAGNWVEGLTYLDSDVKIERLAALHAASTPDNSWAVMLKLAKGQTVTVAELNSLRHPVTYVQQGTYLDLIIRDGVVVGRYNGCAYGAKGLQRRMGDYRRESYYMKWAGVKYGHYGPQGWALDHDGVAHNEHMFVVTTVFADDASLCEYEVKLAETVNNGITNCYSKEQFNAKMTIAVGNGVDFSSAGSVARLNNSYGLDQDFFDHDQTIRGGQNSLAARKAKGPEFEREHQAMAGRASASSSMQRHGLTSIEMHNRDRSPEKKASDAAASSSFNKARAVASNAQKFDDLFGDGVMVRLCKTAAAGYQISWGNAQEKGKQKFGFTFHADETNPPSAGEMVKVRLRKRANAVSTLSKEGVYRYYDLIIVHDGTTYLHSPLRVRTQPTPKIKEIIDAKEALDQ</sequence>
<dbReference type="Proteomes" id="UP000245768">
    <property type="component" value="Unassembled WGS sequence"/>
</dbReference>
<dbReference type="EMBL" id="KZ819639">
    <property type="protein sequence ID" value="PWN87634.1"/>
    <property type="molecule type" value="Genomic_DNA"/>
</dbReference>
<dbReference type="InParanoid" id="A0A316YFL6"/>
<dbReference type="GeneID" id="37040158"/>